<dbReference type="RefSeq" id="WP_341611043.1">
    <property type="nucleotide sequence ID" value="NZ_JBBWSC010000001.1"/>
</dbReference>
<feature type="transmembrane region" description="Helical" evidence="1">
    <location>
        <begin position="61"/>
        <end position="78"/>
    </location>
</feature>
<keyword evidence="3" id="KW-1185">Reference proteome</keyword>
<name>A0ABU9EV49_9STAP</name>
<reference evidence="2 3" key="1">
    <citation type="submission" date="2024-04" db="EMBL/GenBank/DDBJ databases">
        <title>Staphylococcus debuckii a clinical isolate.</title>
        <authorList>
            <person name="Magnan C."/>
            <person name="Plumet L."/>
            <person name="Morsli M."/>
            <person name="Molle V."/>
            <person name="Lavigne J.-P."/>
        </authorList>
    </citation>
    <scope>NUCLEOTIDE SEQUENCE [LARGE SCALE GENOMIC DNA]</scope>
    <source>
        <strain evidence="2 3">NSD001</strain>
    </source>
</reference>
<keyword evidence="1" id="KW-0472">Membrane</keyword>
<dbReference type="Pfam" id="PF13630">
    <property type="entry name" value="SdpI"/>
    <property type="match status" value="1"/>
</dbReference>
<evidence type="ECO:0000313" key="3">
    <source>
        <dbReference type="Proteomes" id="UP001380601"/>
    </source>
</evidence>
<evidence type="ECO:0000256" key="1">
    <source>
        <dbReference type="SAM" id="Phobius"/>
    </source>
</evidence>
<protein>
    <submittedName>
        <fullName evidence="2">SdpI family protein</fullName>
    </submittedName>
</protein>
<comment type="caution">
    <text evidence="2">The sequence shown here is derived from an EMBL/GenBank/DDBJ whole genome shotgun (WGS) entry which is preliminary data.</text>
</comment>
<keyword evidence="1" id="KW-0812">Transmembrane</keyword>
<dbReference type="InterPro" id="IPR025962">
    <property type="entry name" value="SdpI/YhfL"/>
</dbReference>
<dbReference type="Proteomes" id="UP001380601">
    <property type="component" value="Unassembled WGS sequence"/>
</dbReference>
<sequence>MLLFGITLLATIIHYLFFRSTSNNVTDQRNLLMGYRTPSSLKSSEAWAFAQTAFRKNFKRVHFVLLVLGLIWTLYDLMTFIQQTSLLLQTLVYFAGVVAIIILTEIQLHYFNPKQKGGRT</sequence>
<organism evidence="2 3">
    <name type="scientific">Staphylococcus debuckii</name>
    <dbReference type="NCBI Taxonomy" id="2044912"/>
    <lineage>
        <taxon>Bacteria</taxon>
        <taxon>Bacillati</taxon>
        <taxon>Bacillota</taxon>
        <taxon>Bacilli</taxon>
        <taxon>Bacillales</taxon>
        <taxon>Staphylococcaceae</taxon>
        <taxon>Staphylococcus</taxon>
    </lineage>
</organism>
<proteinExistence type="predicted"/>
<keyword evidence="1" id="KW-1133">Transmembrane helix</keyword>
<accession>A0ABU9EV49</accession>
<feature type="transmembrane region" description="Helical" evidence="1">
    <location>
        <begin position="90"/>
        <end position="111"/>
    </location>
</feature>
<gene>
    <name evidence="2" type="ORF">AADA34_01320</name>
</gene>
<dbReference type="EMBL" id="JBBWSC010000001">
    <property type="protein sequence ID" value="MEL0537364.1"/>
    <property type="molecule type" value="Genomic_DNA"/>
</dbReference>
<evidence type="ECO:0000313" key="2">
    <source>
        <dbReference type="EMBL" id="MEL0537364.1"/>
    </source>
</evidence>